<dbReference type="Pfam" id="PF20578">
    <property type="entry name" value="aBig_2"/>
    <property type="match status" value="2"/>
</dbReference>
<dbReference type="EMBL" id="RSEB01000002">
    <property type="protein sequence ID" value="RRS00683.1"/>
    <property type="molecule type" value="Genomic_DNA"/>
</dbReference>
<dbReference type="AlphaFoldDB" id="A0A426V1G6"/>
<keyword evidence="2 4" id="KW-0326">Glycosidase</keyword>
<dbReference type="SUPFAM" id="SSF49899">
    <property type="entry name" value="Concanavalin A-like lectins/glucanases"/>
    <property type="match status" value="1"/>
</dbReference>
<dbReference type="GO" id="GO:0045493">
    <property type="term" value="P:xylan catabolic process"/>
    <property type="evidence" value="ECO:0007669"/>
    <property type="project" value="UniProtKB-KW"/>
</dbReference>
<organism evidence="4 5">
    <name type="scientific">Glycomyces terrestris</name>
    <dbReference type="NCBI Taxonomy" id="2493553"/>
    <lineage>
        <taxon>Bacteria</taxon>
        <taxon>Bacillati</taxon>
        <taxon>Actinomycetota</taxon>
        <taxon>Actinomycetes</taxon>
        <taxon>Glycomycetales</taxon>
        <taxon>Glycomycetaceae</taxon>
        <taxon>Glycomyces</taxon>
    </lineage>
</organism>
<evidence type="ECO:0000256" key="1">
    <source>
        <dbReference type="ARBA" id="ARBA00022801"/>
    </source>
</evidence>
<keyword evidence="5" id="KW-1185">Reference proteome</keyword>
<dbReference type="Gene3D" id="2.60.120.200">
    <property type="match status" value="1"/>
</dbReference>
<sequence>MSRTGIPRYRAEFVIFECSMMWIFEVRFPDPGLVTDHSVLHLCDRSSEIGWTVTSQRLLGTLVAAVAVAVPAVPAVAATADAPLLWYEFDETAGSVVADSSGNGHDGVLTGGSWTADGLALDGVDDYVDLPDDLLAGLDAITVTAEVYIEPDQAGPYFIYGLGNSSGSWGDGYLFTTGNGYRTAISTCHWTCEQDTNSGADLARGTWNHLAYTLADGTAVLYLNGQEVARNEAVTITPGDIGGGATTANHLGRSLYSGDRHLHGRFADFRIYDGALAAADIGGLAAHLSAEKAAEDAAAIDLGDTSAVTADLDLPDQGANGSRITWASSDPAVVGADGTVTRPAMDADDATITLTATVILGTVRQQRDFTATVLAEYDDDEAVALDAAALLIPNLDDVRSSIHLPTEGANGSTITWKSNKPGVIATDGIVNRAEPGGRTQKVKLTATVQRGREKEKLTFTATVPPLPAPAAYTGYLFTYFTGEGTPTGEQVYAALSDGDDPLAFTELNRDANGAAQPILTSDQGEQGVRDPFLIRSPEGDRFFLIATDLKINGNGDWNRAQRHGSLSIMVWESDDLVDWSEGRLVQVSPENAGATWAPEAYWDPEQQAYVVFWASPLFATDDHSEGFYHRMMYATTRDFVHFSEARVWVDQGYSTIDSTMIEDDGTYYRFTKDERSNTSSTPCGKFILAETASSLAPDAEWAFLADCIGSGAMSAGEGPLVFKSNTEDKWYLFIDEFGGRGYLPFATTDLASGEWTPVAEYDLPASPRHGTVIPVTAAEYERLQTAW</sequence>
<dbReference type="InterPro" id="IPR023296">
    <property type="entry name" value="Glyco_hydro_beta-prop_sf"/>
</dbReference>
<keyword evidence="4" id="KW-0119">Carbohydrate metabolism</keyword>
<name>A0A426V1G6_9ACTN</name>
<keyword evidence="4" id="KW-0858">Xylan degradation</keyword>
<dbReference type="InterPro" id="IPR050727">
    <property type="entry name" value="GH43_arabinanases"/>
</dbReference>
<comment type="caution">
    <text evidence="4">The sequence shown here is derived from an EMBL/GenBank/DDBJ whole genome shotgun (WGS) entry which is preliminary data.</text>
</comment>
<reference evidence="4 5" key="1">
    <citation type="submission" date="2018-12" db="EMBL/GenBank/DDBJ databases">
        <title>Glycomyces sp. YIM 121974 draft genome.</title>
        <authorList>
            <person name="Li Q."/>
        </authorList>
    </citation>
    <scope>NUCLEOTIDE SEQUENCE [LARGE SCALE GENOMIC DNA]</scope>
    <source>
        <strain evidence="4 5">YIM 121974</strain>
    </source>
</reference>
<dbReference type="Gene3D" id="2.115.10.20">
    <property type="entry name" value="Glycosyl hydrolase domain, family 43"/>
    <property type="match status" value="1"/>
</dbReference>
<dbReference type="Pfam" id="PF13385">
    <property type="entry name" value="Laminin_G_3"/>
    <property type="match status" value="1"/>
</dbReference>
<keyword evidence="4" id="KW-0624">Polysaccharide degradation</keyword>
<dbReference type="SUPFAM" id="SSF75005">
    <property type="entry name" value="Arabinanase/levansucrase/invertase"/>
    <property type="match status" value="1"/>
</dbReference>
<keyword evidence="1 4" id="KW-0378">Hydrolase</keyword>
<dbReference type="PANTHER" id="PTHR43301">
    <property type="entry name" value="ARABINAN ENDO-1,5-ALPHA-L-ARABINOSIDASE"/>
    <property type="match status" value="1"/>
</dbReference>
<evidence type="ECO:0000256" key="2">
    <source>
        <dbReference type="ARBA" id="ARBA00023295"/>
    </source>
</evidence>
<dbReference type="CDD" id="cd08983">
    <property type="entry name" value="GH43_Bt3655-like"/>
    <property type="match status" value="1"/>
</dbReference>
<gene>
    <name evidence="4" type="ORF">EIW28_09055</name>
</gene>
<evidence type="ECO:0000313" key="5">
    <source>
        <dbReference type="Proteomes" id="UP000277256"/>
    </source>
</evidence>
<feature type="domain" description="Atrophied bacterial Ig" evidence="3">
    <location>
        <begin position="384"/>
        <end position="464"/>
    </location>
</feature>
<dbReference type="Proteomes" id="UP000277256">
    <property type="component" value="Unassembled WGS sequence"/>
</dbReference>
<evidence type="ECO:0000313" key="4">
    <source>
        <dbReference type="EMBL" id="RRS00683.1"/>
    </source>
</evidence>
<feature type="domain" description="Atrophied bacterial Ig" evidence="3">
    <location>
        <begin position="294"/>
        <end position="375"/>
    </location>
</feature>
<evidence type="ECO:0000259" key="3">
    <source>
        <dbReference type="Pfam" id="PF20578"/>
    </source>
</evidence>
<proteinExistence type="predicted"/>
<dbReference type="InterPro" id="IPR013320">
    <property type="entry name" value="ConA-like_dom_sf"/>
</dbReference>
<dbReference type="PANTHER" id="PTHR43301:SF3">
    <property type="entry name" value="ARABINAN ENDO-1,5-ALPHA-L-ARABINOSIDASE A-RELATED"/>
    <property type="match status" value="1"/>
</dbReference>
<dbReference type="InterPro" id="IPR046780">
    <property type="entry name" value="aBig_2"/>
</dbReference>
<protein>
    <submittedName>
        <fullName evidence="4">1,4-beta-xylanase</fullName>
    </submittedName>
</protein>
<dbReference type="GO" id="GO:0016798">
    <property type="term" value="F:hydrolase activity, acting on glycosyl bonds"/>
    <property type="evidence" value="ECO:0007669"/>
    <property type="project" value="UniProtKB-KW"/>
</dbReference>
<accession>A0A426V1G6</accession>